<organism evidence="2 3">
    <name type="scientific">Microdochium trichocladiopsis</name>
    <dbReference type="NCBI Taxonomy" id="1682393"/>
    <lineage>
        <taxon>Eukaryota</taxon>
        <taxon>Fungi</taxon>
        <taxon>Dikarya</taxon>
        <taxon>Ascomycota</taxon>
        <taxon>Pezizomycotina</taxon>
        <taxon>Sordariomycetes</taxon>
        <taxon>Xylariomycetidae</taxon>
        <taxon>Xylariales</taxon>
        <taxon>Microdochiaceae</taxon>
        <taxon>Microdochium</taxon>
    </lineage>
</organism>
<name>A0A9P9BN97_9PEZI</name>
<proteinExistence type="predicted"/>
<feature type="compositionally biased region" description="Basic and acidic residues" evidence="1">
    <location>
        <begin position="1"/>
        <end position="14"/>
    </location>
</feature>
<accession>A0A9P9BN97</accession>
<dbReference type="EMBL" id="JAGTJQ010000007">
    <property type="protein sequence ID" value="KAH7027159.1"/>
    <property type="molecule type" value="Genomic_DNA"/>
</dbReference>
<reference evidence="2" key="1">
    <citation type="journal article" date="2021" name="Nat. Commun.">
        <title>Genetic determinants of endophytism in the Arabidopsis root mycobiome.</title>
        <authorList>
            <person name="Mesny F."/>
            <person name="Miyauchi S."/>
            <person name="Thiergart T."/>
            <person name="Pickel B."/>
            <person name="Atanasova L."/>
            <person name="Karlsson M."/>
            <person name="Huettel B."/>
            <person name="Barry K.W."/>
            <person name="Haridas S."/>
            <person name="Chen C."/>
            <person name="Bauer D."/>
            <person name="Andreopoulos W."/>
            <person name="Pangilinan J."/>
            <person name="LaButti K."/>
            <person name="Riley R."/>
            <person name="Lipzen A."/>
            <person name="Clum A."/>
            <person name="Drula E."/>
            <person name="Henrissat B."/>
            <person name="Kohler A."/>
            <person name="Grigoriev I.V."/>
            <person name="Martin F.M."/>
            <person name="Hacquard S."/>
        </authorList>
    </citation>
    <scope>NUCLEOTIDE SEQUENCE</scope>
    <source>
        <strain evidence="2">MPI-CAGE-CH-0230</strain>
    </source>
</reference>
<dbReference type="AlphaFoldDB" id="A0A9P9BN97"/>
<evidence type="ECO:0000256" key="1">
    <source>
        <dbReference type="SAM" id="MobiDB-lite"/>
    </source>
</evidence>
<comment type="caution">
    <text evidence="2">The sequence shown here is derived from an EMBL/GenBank/DDBJ whole genome shotgun (WGS) entry which is preliminary data.</text>
</comment>
<evidence type="ECO:0000313" key="2">
    <source>
        <dbReference type="EMBL" id="KAH7027159.1"/>
    </source>
</evidence>
<evidence type="ECO:0000313" key="3">
    <source>
        <dbReference type="Proteomes" id="UP000756346"/>
    </source>
</evidence>
<gene>
    <name evidence="2" type="ORF">B0I36DRAFT_432506</name>
</gene>
<keyword evidence="3" id="KW-1185">Reference proteome</keyword>
<sequence length="472" mass="50978">MVTRKGIERLRPGDSEPTTPRCRDCRSHHLARRAREERRLHHCSPEDTQDFEAYVLLQGGTRIGRIHKVEEGDRGWADDVMNAVQDARSCAENAIPGELLVCIHDCGLQHRLNDGFIDRTEANRDVKTGAADLRVEHLLGQLRNGPFVGVDDGAESNVNCGEDYFVLEAEAIVERQDVVDNALTELLQEILGICVPVLLGCRDAELVLVHRCVGYASSGLSHSTLVSIKQVIGMRAASIEAGLRAELGKPPVHVIALSGILAGAGGGLEWCAYLGAGCAPVKQIGVDVGDAEKGDGLVIAFGGSAVLSTSSDKWAGFNPSAHNPTWPPVDARTPLEICSFRPEVVCLAAQTHQTLMEGGLAAFTGRKYDGKQVSSIPSLQTTFESSGLGSANQVLCMAYDPDRDCTLATNPPGDTASTNLQAEPYNTWSPRSRLVIYNPCSPRPPELRVAEFKIFEVAVTDKVRRATELCHL</sequence>
<dbReference type="RefSeq" id="XP_046009958.1">
    <property type="nucleotide sequence ID" value="XM_046162628.1"/>
</dbReference>
<protein>
    <submittedName>
        <fullName evidence="2">Uncharacterized protein</fullName>
    </submittedName>
</protein>
<feature type="region of interest" description="Disordered" evidence="1">
    <location>
        <begin position="1"/>
        <end position="23"/>
    </location>
</feature>
<dbReference type="GeneID" id="70192174"/>
<dbReference type="Proteomes" id="UP000756346">
    <property type="component" value="Unassembled WGS sequence"/>
</dbReference>